<dbReference type="GO" id="GO:0004601">
    <property type="term" value="F:peroxidase activity"/>
    <property type="evidence" value="ECO:0007669"/>
    <property type="project" value="UniProtKB-KW"/>
</dbReference>
<dbReference type="Pfam" id="PF04261">
    <property type="entry name" value="Dyp_perox_N"/>
    <property type="match status" value="1"/>
</dbReference>
<dbReference type="GO" id="GO:0020037">
    <property type="term" value="F:heme binding"/>
    <property type="evidence" value="ECO:0007669"/>
    <property type="project" value="InterPro"/>
</dbReference>
<dbReference type="SUPFAM" id="SSF54909">
    <property type="entry name" value="Dimeric alpha+beta barrel"/>
    <property type="match status" value="1"/>
</dbReference>
<evidence type="ECO:0000256" key="3">
    <source>
        <dbReference type="ARBA" id="ARBA00022617"/>
    </source>
</evidence>
<dbReference type="InterPro" id="IPR048327">
    <property type="entry name" value="Dyp_perox_N"/>
</dbReference>
<reference evidence="11" key="1">
    <citation type="submission" date="2021-03" db="EMBL/GenBank/DDBJ databases">
        <title>Whole genome shotgun sequence of Actinoplanes consettensis NBRC 14913.</title>
        <authorList>
            <person name="Komaki H."/>
            <person name="Tamura T."/>
        </authorList>
    </citation>
    <scope>NUCLEOTIDE SEQUENCE</scope>
    <source>
        <strain evidence="11">NBRC 14913</strain>
    </source>
</reference>
<evidence type="ECO:0000313" key="11">
    <source>
        <dbReference type="EMBL" id="GIM76422.1"/>
    </source>
</evidence>
<feature type="domain" description="Dyp-type peroxidase C-terminal" evidence="10">
    <location>
        <begin position="127"/>
        <end position="279"/>
    </location>
</feature>
<evidence type="ECO:0000256" key="5">
    <source>
        <dbReference type="ARBA" id="ARBA00022729"/>
    </source>
</evidence>
<keyword evidence="4" id="KW-0479">Metal-binding</keyword>
<gene>
    <name evidence="11" type="ORF">Aco04nite_50340</name>
</gene>
<evidence type="ECO:0000259" key="9">
    <source>
        <dbReference type="Pfam" id="PF04261"/>
    </source>
</evidence>
<evidence type="ECO:0000256" key="1">
    <source>
        <dbReference type="ARBA" id="ARBA00001970"/>
    </source>
</evidence>
<protein>
    <recommendedName>
        <fullName evidence="13">Dyp-type peroxidase</fullName>
    </recommendedName>
</protein>
<keyword evidence="7" id="KW-0408">Iron</keyword>
<dbReference type="Pfam" id="PF20628">
    <property type="entry name" value="Dyp_perox_C"/>
    <property type="match status" value="1"/>
</dbReference>
<evidence type="ECO:0000256" key="7">
    <source>
        <dbReference type="ARBA" id="ARBA00023004"/>
    </source>
</evidence>
<proteinExistence type="inferred from homology"/>
<comment type="similarity">
    <text evidence="8">Belongs to the DyP-type peroxidase family.</text>
</comment>
<keyword evidence="3" id="KW-0349">Heme</keyword>
<keyword evidence="12" id="KW-1185">Reference proteome</keyword>
<keyword evidence="2" id="KW-0575">Peroxidase</keyword>
<evidence type="ECO:0000259" key="10">
    <source>
        <dbReference type="Pfam" id="PF20628"/>
    </source>
</evidence>
<dbReference type="InterPro" id="IPR006314">
    <property type="entry name" value="Dyp_peroxidase"/>
</dbReference>
<dbReference type="NCBIfam" id="TIGR01413">
    <property type="entry name" value="Dyp_perox_fam"/>
    <property type="match status" value="1"/>
</dbReference>
<name>A0A919VUL7_9ACTN</name>
<evidence type="ECO:0000256" key="6">
    <source>
        <dbReference type="ARBA" id="ARBA00023002"/>
    </source>
</evidence>
<evidence type="ECO:0000256" key="2">
    <source>
        <dbReference type="ARBA" id="ARBA00022559"/>
    </source>
</evidence>
<dbReference type="PANTHER" id="PTHR30521:SF4">
    <property type="entry name" value="DEFERROCHELATASE"/>
    <property type="match status" value="1"/>
</dbReference>
<comment type="caution">
    <text evidence="11">The sequence shown here is derived from an EMBL/GenBank/DDBJ whole genome shotgun (WGS) entry which is preliminary data.</text>
</comment>
<evidence type="ECO:0008006" key="13">
    <source>
        <dbReference type="Google" id="ProtNLM"/>
    </source>
</evidence>
<comment type="cofactor">
    <cofactor evidence="1">
        <name>heme b</name>
        <dbReference type="ChEBI" id="CHEBI:60344"/>
    </cofactor>
</comment>
<dbReference type="AlphaFoldDB" id="A0A919VUL7"/>
<dbReference type="InterPro" id="IPR048328">
    <property type="entry name" value="Dyp_perox_C"/>
</dbReference>
<evidence type="ECO:0000256" key="8">
    <source>
        <dbReference type="ARBA" id="ARBA00025737"/>
    </source>
</evidence>
<organism evidence="11 12">
    <name type="scientific">Winogradskya consettensis</name>
    <dbReference type="NCBI Taxonomy" id="113560"/>
    <lineage>
        <taxon>Bacteria</taxon>
        <taxon>Bacillati</taxon>
        <taxon>Actinomycetota</taxon>
        <taxon>Actinomycetes</taxon>
        <taxon>Micromonosporales</taxon>
        <taxon>Micromonosporaceae</taxon>
        <taxon>Winogradskya</taxon>
    </lineage>
</organism>
<dbReference type="GO" id="GO:0046872">
    <property type="term" value="F:metal ion binding"/>
    <property type="evidence" value="ECO:0007669"/>
    <property type="project" value="UniProtKB-KW"/>
</dbReference>
<dbReference type="PANTHER" id="PTHR30521">
    <property type="entry name" value="DEFERROCHELATASE/PEROXIDASE"/>
    <property type="match status" value="1"/>
</dbReference>
<dbReference type="PROSITE" id="PS51404">
    <property type="entry name" value="DYP_PEROXIDASE"/>
    <property type="match status" value="1"/>
</dbReference>
<accession>A0A919VUL7</accession>
<evidence type="ECO:0000256" key="4">
    <source>
        <dbReference type="ARBA" id="ARBA00022723"/>
    </source>
</evidence>
<evidence type="ECO:0000313" key="12">
    <source>
        <dbReference type="Proteomes" id="UP000680865"/>
    </source>
</evidence>
<dbReference type="EMBL" id="BOQP01000027">
    <property type="protein sequence ID" value="GIM76422.1"/>
    <property type="molecule type" value="Genomic_DNA"/>
</dbReference>
<keyword evidence="5" id="KW-0732">Signal</keyword>
<feature type="domain" description="Dyp-type peroxidase N-terminal" evidence="9">
    <location>
        <begin position="20"/>
        <end position="120"/>
    </location>
</feature>
<sequence>MPFLALAGFDLRSTSAQEARRLLQGWTASIGRLGDSRRTVTIGFGPSMFDRVAELADRRPGPLQPLPPFPGEAIDDRASHGDICVQVCATTPAAAADGLRTLLNIARPQAGLRWRQFGYRDQDGTADPRNPFGFRDGTANLDLAGRDLWVSDGNGWMNGGTYLVMRRIRLLLDTWDRTALADQEAMIGRAKGSGDRIGAGHAGLAAPGGNNGATMLRRSYSYDGGVDVNGLQDSGLIFLAYQRDPGRQFVPVQRRLAAGDPLNAFSQHVASGVFACPPASFLGEGLLL</sequence>
<keyword evidence="6" id="KW-0560">Oxidoreductase</keyword>
<dbReference type="InterPro" id="IPR011008">
    <property type="entry name" value="Dimeric_a/b-barrel"/>
</dbReference>
<dbReference type="Proteomes" id="UP000680865">
    <property type="component" value="Unassembled WGS sequence"/>
</dbReference>
<dbReference type="GO" id="GO:0005829">
    <property type="term" value="C:cytosol"/>
    <property type="evidence" value="ECO:0007669"/>
    <property type="project" value="TreeGrafter"/>
</dbReference>